<evidence type="ECO:0000313" key="5">
    <source>
        <dbReference type="EMBL" id="OGD72481.1"/>
    </source>
</evidence>
<sequence>MIKPNIIYDDFAKLDIRAGLITAARVPEWSRKLIRYEVDLGEGIGKRILFSGIRKWYKPEDLVGKKVPVVVNLAPKKMGPAFVTDSGEVREESQGMVIMLDGPDGAQLIYLPEDTVSGTVIR</sequence>
<protein>
    <recommendedName>
        <fullName evidence="4">tRNA-binding domain-containing protein</fullName>
    </recommendedName>
</protein>
<organism evidence="5 6">
    <name type="scientific">Candidatus Collierbacteria bacterium RIFCSPHIGHO2_01_FULL_50_25</name>
    <dbReference type="NCBI Taxonomy" id="1817722"/>
    <lineage>
        <taxon>Bacteria</taxon>
        <taxon>Candidatus Collieribacteriota</taxon>
    </lineage>
</organism>
<evidence type="ECO:0000256" key="2">
    <source>
        <dbReference type="ARBA" id="ARBA00022884"/>
    </source>
</evidence>
<dbReference type="SUPFAM" id="SSF50249">
    <property type="entry name" value="Nucleic acid-binding proteins"/>
    <property type="match status" value="1"/>
</dbReference>
<evidence type="ECO:0000313" key="6">
    <source>
        <dbReference type="Proteomes" id="UP000177979"/>
    </source>
</evidence>
<dbReference type="GO" id="GO:0000049">
    <property type="term" value="F:tRNA binding"/>
    <property type="evidence" value="ECO:0007669"/>
    <property type="project" value="UniProtKB-UniRule"/>
</dbReference>
<gene>
    <name evidence="5" type="ORF">A2703_01905</name>
</gene>
<dbReference type="PROSITE" id="PS50886">
    <property type="entry name" value="TRBD"/>
    <property type="match status" value="1"/>
</dbReference>
<dbReference type="EMBL" id="MFAG01000001">
    <property type="protein sequence ID" value="OGD72481.1"/>
    <property type="molecule type" value="Genomic_DNA"/>
</dbReference>
<dbReference type="Gene3D" id="2.40.50.140">
    <property type="entry name" value="Nucleic acid-binding proteins"/>
    <property type="match status" value="1"/>
</dbReference>
<evidence type="ECO:0000259" key="4">
    <source>
        <dbReference type="PROSITE" id="PS50886"/>
    </source>
</evidence>
<feature type="domain" description="TRNA-binding" evidence="4">
    <location>
        <begin position="10"/>
        <end position="122"/>
    </location>
</feature>
<dbReference type="InterPro" id="IPR051270">
    <property type="entry name" value="Tyrosine-tRNA_ligase_regulator"/>
</dbReference>
<comment type="caution">
    <text evidence="5">The sequence shown here is derived from an EMBL/GenBank/DDBJ whole genome shotgun (WGS) entry which is preliminary data.</text>
</comment>
<keyword evidence="2 3" id="KW-0694">RNA-binding</keyword>
<dbReference type="PANTHER" id="PTHR11586">
    <property type="entry name" value="TRNA-AMINOACYLATION COFACTOR ARC1 FAMILY MEMBER"/>
    <property type="match status" value="1"/>
</dbReference>
<dbReference type="PANTHER" id="PTHR11586:SF37">
    <property type="entry name" value="TRNA-BINDING DOMAIN-CONTAINING PROTEIN"/>
    <property type="match status" value="1"/>
</dbReference>
<dbReference type="InterPro" id="IPR012340">
    <property type="entry name" value="NA-bd_OB-fold"/>
</dbReference>
<accession>A0A1F5EYJ5</accession>
<dbReference type="Proteomes" id="UP000177979">
    <property type="component" value="Unassembled WGS sequence"/>
</dbReference>
<dbReference type="AlphaFoldDB" id="A0A1F5EYJ5"/>
<name>A0A1F5EYJ5_9BACT</name>
<evidence type="ECO:0000256" key="1">
    <source>
        <dbReference type="ARBA" id="ARBA00022555"/>
    </source>
</evidence>
<proteinExistence type="predicted"/>
<evidence type="ECO:0000256" key="3">
    <source>
        <dbReference type="PROSITE-ProRule" id="PRU00209"/>
    </source>
</evidence>
<dbReference type="InterPro" id="IPR002547">
    <property type="entry name" value="tRNA-bd_dom"/>
</dbReference>
<keyword evidence="1 3" id="KW-0820">tRNA-binding</keyword>
<reference evidence="5 6" key="1">
    <citation type="journal article" date="2016" name="Nat. Commun.">
        <title>Thousands of microbial genomes shed light on interconnected biogeochemical processes in an aquifer system.</title>
        <authorList>
            <person name="Anantharaman K."/>
            <person name="Brown C.T."/>
            <person name="Hug L.A."/>
            <person name="Sharon I."/>
            <person name="Castelle C.J."/>
            <person name="Probst A.J."/>
            <person name="Thomas B.C."/>
            <person name="Singh A."/>
            <person name="Wilkins M.J."/>
            <person name="Karaoz U."/>
            <person name="Brodie E.L."/>
            <person name="Williams K.H."/>
            <person name="Hubbard S.S."/>
            <person name="Banfield J.F."/>
        </authorList>
    </citation>
    <scope>NUCLEOTIDE SEQUENCE [LARGE SCALE GENOMIC DNA]</scope>
</reference>
<dbReference type="Pfam" id="PF01588">
    <property type="entry name" value="tRNA_bind"/>
    <property type="match status" value="1"/>
</dbReference>
<dbReference type="STRING" id="1817722.A2703_01905"/>